<dbReference type="AlphaFoldDB" id="A0A951PS13"/>
<dbReference type="Proteomes" id="UP000753908">
    <property type="component" value="Unassembled WGS sequence"/>
</dbReference>
<gene>
    <name evidence="1" type="ORF">KME25_30345</name>
</gene>
<reference evidence="1" key="2">
    <citation type="journal article" date="2022" name="Microbiol. Resour. Announc.">
        <title>Metagenome Sequencing to Explore Phylogenomics of Terrestrial Cyanobacteria.</title>
        <authorList>
            <person name="Ward R.D."/>
            <person name="Stajich J.E."/>
            <person name="Johansen J.R."/>
            <person name="Huntemann M."/>
            <person name="Clum A."/>
            <person name="Foster B."/>
            <person name="Foster B."/>
            <person name="Roux S."/>
            <person name="Palaniappan K."/>
            <person name="Varghese N."/>
            <person name="Mukherjee S."/>
            <person name="Reddy T.B.K."/>
            <person name="Daum C."/>
            <person name="Copeland A."/>
            <person name="Chen I.A."/>
            <person name="Ivanova N.N."/>
            <person name="Kyrpides N.C."/>
            <person name="Shapiro N."/>
            <person name="Eloe-Fadrosh E.A."/>
            <person name="Pietrasiak N."/>
        </authorList>
    </citation>
    <scope>NUCLEOTIDE SEQUENCE</scope>
    <source>
        <strain evidence="1">CPER-KK1</strain>
    </source>
</reference>
<comment type="caution">
    <text evidence="1">The sequence shown here is derived from an EMBL/GenBank/DDBJ whole genome shotgun (WGS) entry which is preliminary data.</text>
</comment>
<evidence type="ECO:0000313" key="2">
    <source>
        <dbReference type="Proteomes" id="UP000753908"/>
    </source>
</evidence>
<dbReference type="EMBL" id="JAHHIF010000068">
    <property type="protein sequence ID" value="MBW4548673.1"/>
    <property type="molecule type" value="Genomic_DNA"/>
</dbReference>
<evidence type="ECO:0000313" key="1">
    <source>
        <dbReference type="EMBL" id="MBW4548673.1"/>
    </source>
</evidence>
<accession>A0A951PS13</accession>
<organism evidence="1 2">
    <name type="scientific">Symplocastrum torsivum CPER-KK1</name>
    <dbReference type="NCBI Taxonomy" id="450513"/>
    <lineage>
        <taxon>Bacteria</taxon>
        <taxon>Bacillati</taxon>
        <taxon>Cyanobacteriota</taxon>
        <taxon>Cyanophyceae</taxon>
        <taxon>Oscillatoriophycideae</taxon>
        <taxon>Oscillatoriales</taxon>
        <taxon>Microcoleaceae</taxon>
        <taxon>Symplocastrum</taxon>
    </lineage>
</organism>
<proteinExistence type="predicted"/>
<reference evidence="1" key="1">
    <citation type="submission" date="2021-05" db="EMBL/GenBank/DDBJ databases">
        <authorList>
            <person name="Pietrasiak N."/>
            <person name="Ward R."/>
            <person name="Stajich J.E."/>
            <person name="Kurbessoian T."/>
        </authorList>
    </citation>
    <scope>NUCLEOTIDE SEQUENCE</scope>
    <source>
        <strain evidence="1">CPER-KK1</strain>
    </source>
</reference>
<name>A0A951PS13_9CYAN</name>
<sequence length="362" mass="40841">MAEKFSGKVLFANGFPAQSVLVRVFDKDEPGKGDDDLTVDPGRSDSQGKFTVRFEPSRYLDYNTISTQELRNPPWDWTLTTRTRRIPDITDIYLPYLEFRYTFNGRRCVHTAFMVPFQSEFRLPEIPAFDFKPSVHGFKFINNFPGYALPFSIPNLPNLSTVGSDYGLCGGMSCAAYDFLLAGQSIPSQTTVPAKGSVLNQYLYRRQIDTYGAFGEYVAKFAQWMVLPDDTVLGTQKRTYDEFEEIRAKLDDGNAVVLGLVYVSGSNTLEIWNNHQVLAYGYSEVSATTIDINIYDPNYPQRDDVIIQVERVPVGTTFVPGVPPRKKTVLGFKCTQRVSNRSKDLRGFFAIPYVPVVPPAEL</sequence>
<protein>
    <submittedName>
        <fullName evidence="1">Uncharacterized protein</fullName>
    </submittedName>
</protein>